<name>A0A6L5YGA9_9FIRM</name>
<keyword evidence="2" id="KW-1185">Reference proteome</keyword>
<organism evidence="1 2">
    <name type="scientific">Waltera intestinalis</name>
    <dbReference type="NCBI Taxonomy" id="2606635"/>
    <lineage>
        <taxon>Bacteria</taxon>
        <taxon>Bacillati</taxon>
        <taxon>Bacillota</taxon>
        <taxon>Clostridia</taxon>
        <taxon>Lachnospirales</taxon>
        <taxon>Lachnospiraceae</taxon>
        <taxon>Waltera</taxon>
    </lineage>
</organism>
<proteinExistence type="predicted"/>
<dbReference type="Proteomes" id="UP000476055">
    <property type="component" value="Unassembled WGS sequence"/>
</dbReference>
<evidence type="ECO:0000313" key="2">
    <source>
        <dbReference type="Proteomes" id="UP000476055"/>
    </source>
</evidence>
<dbReference type="AlphaFoldDB" id="A0A6L5YGA9"/>
<protein>
    <submittedName>
        <fullName evidence="1">Uncharacterized protein</fullName>
    </submittedName>
</protein>
<evidence type="ECO:0000313" key="1">
    <source>
        <dbReference type="EMBL" id="MST57259.1"/>
    </source>
</evidence>
<dbReference type="RefSeq" id="WP_154495225.1">
    <property type="nucleotide sequence ID" value="NZ_VUMU01000002.1"/>
</dbReference>
<gene>
    <name evidence="1" type="ORF">FYJ59_03190</name>
</gene>
<reference evidence="1 2" key="1">
    <citation type="submission" date="2019-08" db="EMBL/GenBank/DDBJ databases">
        <title>In-depth cultivation of the pig gut microbiome towards novel bacterial diversity and tailored functional studies.</title>
        <authorList>
            <person name="Wylensek D."/>
            <person name="Hitch T.C.A."/>
            <person name="Clavel T."/>
        </authorList>
    </citation>
    <scope>NUCLEOTIDE SEQUENCE [LARGE SCALE GENOMIC DNA]</scope>
    <source>
        <strain evidence="1 2">WCA3-601-WT-6H</strain>
    </source>
</reference>
<comment type="caution">
    <text evidence="1">The sequence shown here is derived from an EMBL/GenBank/DDBJ whole genome shotgun (WGS) entry which is preliminary data.</text>
</comment>
<accession>A0A6L5YGA9</accession>
<sequence length="234" mass="27580">MEYIKLNRKIMEWEWYGNINTCRLFIHMLLRANWKDGRFEGKVIPRGSFVSSLPKLAEETALTIREVRTAISHLKLTGEVTCKTYPKYTVFTVKNYCEYQQSDMQNDSQTTDKRHSNDILTTTIEEKKEGKNNKKEDTNVSKKKFVPPTVEEVRAYCQERGNRVDPQAFVDYYTSNGWMVGKNHMKDWKAAVRGTWEKISKREKESERKKFDANKGIMQRDYDMAEYEKSILAN</sequence>
<dbReference type="EMBL" id="VUMU01000002">
    <property type="protein sequence ID" value="MST57259.1"/>
    <property type="molecule type" value="Genomic_DNA"/>
</dbReference>